<dbReference type="SUPFAM" id="SSF89069">
    <property type="entry name" value="N-terminal, cytoplasmic domain of anti-sigmaE factor RseA"/>
    <property type="match status" value="1"/>
</dbReference>
<dbReference type="PANTHER" id="PTHR38104:SF1">
    <property type="entry name" value="ANTI-SIGMA-E FACTOR RSEA"/>
    <property type="match status" value="1"/>
</dbReference>
<dbReference type="Gene3D" id="1.10.10.880">
    <property type="entry name" value="Anti sigma-E protein RseA, N-terminal domain"/>
    <property type="match status" value="1"/>
</dbReference>
<gene>
    <name evidence="2" type="ORF">ABVT43_03120</name>
</gene>
<evidence type="ECO:0000259" key="1">
    <source>
        <dbReference type="Pfam" id="PF03872"/>
    </source>
</evidence>
<dbReference type="EMBL" id="JBEVCJ010000002">
    <property type="protein sequence ID" value="MET1254110.1"/>
    <property type="molecule type" value="Genomic_DNA"/>
</dbReference>
<dbReference type="InterPro" id="IPR036147">
    <property type="entry name" value="Anti-sigma_E_RseA_N_sf"/>
</dbReference>
<organism evidence="2 3">
    <name type="scientific">Aliikangiella maris</name>
    <dbReference type="NCBI Taxonomy" id="3162458"/>
    <lineage>
        <taxon>Bacteria</taxon>
        <taxon>Pseudomonadati</taxon>
        <taxon>Pseudomonadota</taxon>
        <taxon>Gammaproteobacteria</taxon>
        <taxon>Oceanospirillales</taxon>
        <taxon>Pleioneaceae</taxon>
        <taxon>Aliikangiella</taxon>
    </lineage>
</organism>
<proteinExistence type="predicted"/>
<evidence type="ECO:0000313" key="3">
    <source>
        <dbReference type="Proteomes" id="UP001548189"/>
    </source>
</evidence>
<feature type="domain" description="Anti sigma-E protein RseA N-terminal" evidence="1">
    <location>
        <begin position="14"/>
        <end position="89"/>
    </location>
</feature>
<dbReference type="InterPro" id="IPR005572">
    <property type="entry name" value="Anti-sigma_E_RseA_N"/>
</dbReference>
<dbReference type="Pfam" id="PF03872">
    <property type="entry name" value="RseA_N"/>
    <property type="match status" value="1"/>
</dbReference>
<dbReference type="InterPro" id="IPR052383">
    <property type="entry name" value="Anti-sigma-E_RseA-like"/>
</dbReference>
<accession>A0ABV2BQ93</accession>
<dbReference type="Proteomes" id="UP001548189">
    <property type="component" value="Unassembled WGS sequence"/>
</dbReference>
<evidence type="ECO:0000313" key="2">
    <source>
        <dbReference type="EMBL" id="MET1254110.1"/>
    </source>
</evidence>
<protein>
    <submittedName>
        <fullName evidence="2">RseA family anti-sigma factor</fullName>
    </submittedName>
</protein>
<reference evidence="2 3" key="1">
    <citation type="submission" date="2024-06" db="EMBL/GenBank/DDBJ databases">
        <authorList>
            <person name="Li F."/>
        </authorList>
    </citation>
    <scope>NUCLEOTIDE SEQUENCE [LARGE SCALE GENOMIC DNA]</scope>
    <source>
        <strain evidence="2 3">GXAS 311</strain>
    </source>
</reference>
<sequence length="259" mass="28466">MSKSTIDNHSSNKNQNLSDLLDGYGDVSQNLNQLLSDKQQQQTWKRYHMVSAVLKKENSAHSSEAFLQSVSELIADEPSIIARPQVKNNAISTNDTAGDIQHVAKTTNVASIFWKKASGLAVAASVAYAMIFSVDLMEFSTQAPLNSQFGQTQASNSPMDETQVSSSLTAQASAQGMTEVDSKNNLNLFASLSESDAAEQERLDRIQAMINNLNKTNANFNEQYVGGETVVSVKLKKVEELEKQVRDMKKPSEIKSREK</sequence>
<dbReference type="CDD" id="cd16328">
    <property type="entry name" value="RseA_N"/>
    <property type="match status" value="1"/>
</dbReference>
<dbReference type="RefSeq" id="WP_353873659.1">
    <property type="nucleotide sequence ID" value="NZ_JBEVCJ010000002.1"/>
</dbReference>
<name>A0ABV2BQ93_9GAMM</name>
<dbReference type="PANTHER" id="PTHR38104">
    <property type="match status" value="1"/>
</dbReference>
<keyword evidence="3" id="KW-1185">Reference proteome</keyword>
<comment type="caution">
    <text evidence="2">The sequence shown here is derived from an EMBL/GenBank/DDBJ whole genome shotgun (WGS) entry which is preliminary data.</text>
</comment>